<feature type="transmembrane region" description="Helical" evidence="2">
    <location>
        <begin position="78"/>
        <end position="96"/>
    </location>
</feature>
<dbReference type="PANTHER" id="PTHR33741:SF5">
    <property type="entry name" value="TRANSMEMBRANE PROTEIN DDB_G0269096-RELATED"/>
    <property type="match status" value="1"/>
</dbReference>
<feature type="transmembrane region" description="Helical" evidence="2">
    <location>
        <begin position="50"/>
        <end position="71"/>
    </location>
</feature>
<keyword evidence="5" id="KW-1185">Reference proteome</keyword>
<evidence type="ECO:0000256" key="1">
    <source>
        <dbReference type="SAM" id="MobiDB-lite"/>
    </source>
</evidence>
<keyword evidence="2" id="KW-0812">Transmembrane</keyword>
<feature type="transmembrane region" description="Helical" evidence="2">
    <location>
        <begin position="137"/>
        <end position="156"/>
    </location>
</feature>
<feature type="region of interest" description="Disordered" evidence="1">
    <location>
        <begin position="294"/>
        <end position="314"/>
    </location>
</feature>
<dbReference type="PANTHER" id="PTHR33741">
    <property type="entry name" value="TRANSMEMBRANE PROTEIN DDB_G0269096-RELATED"/>
    <property type="match status" value="1"/>
</dbReference>
<feature type="compositionally biased region" description="Basic and acidic residues" evidence="1">
    <location>
        <begin position="221"/>
        <end position="244"/>
    </location>
</feature>
<feature type="region of interest" description="Disordered" evidence="1">
    <location>
        <begin position="220"/>
        <end position="249"/>
    </location>
</feature>
<evidence type="ECO:0000313" key="4">
    <source>
        <dbReference type="EMBL" id="KAL2065039.1"/>
    </source>
</evidence>
<protein>
    <recommendedName>
        <fullName evidence="3">HPP transmembrane region domain-containing protein</fullName>
    </recommendedName>
</protein>
<feature type="transmembrane region" description="Helical" evidence="2">
    <location>
        <begin position="108"/>
        <end position="125"/>
    </location>
</feature>
<dbReference type="Pfam" id="PF04982">
    <property type="entry name" value="TM_HPP"/>
    <property type="match status" value="1"/>
</dbReference>
<name>A0ABR4C547_9HELO</name>
<proteinExistence type="predicted"/>
<gene>
    <name evidence="4" type="ORF">VTL71DRAFT_4179</name>
</gene>
<comment type="caution">
    <text evidence="4">The sequence shown here is derived from an EMBL/GenBank/DDBJ whole genome shotgun (WGS) entry which is preliminary data.</text>
</comment>
<evidence type="ECO:0000259" key="3">
    <source>
        <dbReference type="Pfam" id="PF04982"/>
    </source>
</evidence>
<sequence length="314" mass="35013">MSRLSSYSFDVDRYLNRLVPRSRLYLLPKPVSWFLGHREEPRTPIGNVAIWFWSFIGAFAGILVIEAVFMTKMLQNDGAPIIIASLGAAAVLEYQTIDSPLSQPRNALFGQIFSSVIGVGITKLFKLNSDFENLRWVAGALSVGLASSVMGMTKTIHPPAGATALLASTSPDIEKIGWMLVPLIILGSTLMLAVACVVNNIQRTFPVYWWTPVDLNRPKKKDVENQDETKDGKDGKDGKDEKTTEYQSSFDDYIEGTDGRIVINGEQIVIPSWVQLDGEERLMLEVLRQKLREGESLENTRTKDTRDTRVNDSS</sequence>
<evidence type="ECO:0000256" key="2">
    <source>
        <dbReference type="SAM" id="Phobius"/>
    </source>
</evidence>
<keyword evidence="2" id="KW-1133">Transmembrane helix</keyword>
<evidence type="ECO:0000313" key="5">
    <source>
        <dbReference type="Proteomes" id="UP001595075"/>
    </source>
</evidence>
<dbReference type="InterPro" id="IPR058581">
    <property type="entry name" value="TM_HPP"/>
</dbReference>
<feature type="domain" description="HPP transmembrane region" evidence="3">
    <location>
        <begin position="46"/>
        <end position="204"/>
    </location>
</feature>
<reference evidence="4 5" key="1">
    <citation type="journal article" date="2024" name="Commun. Biol.">
        <title>Comparative genomic analysis of thermophilic fungi reveals convergent evolutionary adaptations and gene losses.</title>
        <authorList>
            <person name="Steindorff A.S."/>
            <person name="Aguilar-Pontes M.V."/>
            <person name="Robinson A.J."/>
            <person name="Andreopoulos B."/>
            <person name="LaButti K."/>
            <person name="Kuo A."/>
            <person name="Mondo S."/>
            <person name="Riley R."/>
            <person name="Otillar R."/>
            <person name="Haridas S."/>
            <person name="Lipzen A."/>
            <person name="Grimwood J."/>
            <person name="Schmutz J."/>
            <person name="Clum A."/>
            <person name="Reid I.D."/>
            <person name="Moisan M.C."/>
            <person name="Butler G."/>
            <person name="Nguyen T.T.M."/>
            <person name="Dewar K."/>
            <person name="Conant G."/>
            <person name="Drula E."/>
            <person name="Henrissat B."/>
            <person name="Hansel C."/>
            <person name="Singer S."/>
            <person name="Hutchinson M.I."/>
            <person name="de Vries R.P."/>
            <person name="Natvig D.O."/>
            <person name="Powell A.J."/>
            <person name="Tsang A."/>
            <person name="Grigoriev I.V."/>
        </authorList>
    </citation>
    <scope>NUCLEOTIDE SEQUENCE [LARGE SCALE GENOMIC DNA]</scope>
    <source>
        <strain evidence="4 5">CBS 494.80</strain>
    </source>
</reference>
<organism evidence="4 5">
    <name type="scientific">Oculimacula yallundae</name>
    <dbReference type="NCBI Taxonomy" id="86028"/>
    <lineage>
        <taxon>Eukaryota</taxon>
        <taxon>Fungi</taxon>
        <taxon>Dikarya</taxon>
        <taxon>Ascomycota</taxon>
        <taxon>Pezizomycotina</taxon>
        <taxon>Leotiomycetes</taxon>
        <taxon>Helotiales</taxon>
        <taxon>Ploettnerulaceae</taxon>
        <taxon>Oculimacula</taxon>
    </lineage>
</organism>
<dbReference type="InterPro" id="IPR007065">
    <property type="entry name" value="HPP"/>
</dbReference>
<accession>A0ABR4C547</accession>
<keyword evidence="2" id="KW-0472">Membrane</keyword>
<feature type="transmembrane region" description="Helical" evidence="2">
    <location>
        <begin position="176"/>
        <end position="198"/>
    </location>
</feature>
<dbReference type="EMBL" id="JAZHXI010000013">
    <property type="protein sequence ID" value="KAL2065039.1"/>
    <property type="molecule type" value="Genomic_DNA"/>
</dbReference>
<dbReference type="Proteomes" id="UP001595075">
    <property type="component" value="Unassembled WGS sequence"/>
</dbReference>